<dbReference type="EMBL" id="KJ746597">
    <property type="protein sequence ID" value="AID67483.1"/>
    <property type="molecule type" value="Genomic_DNA"/>
</dbReference>
<dbReference type="GO" id="GO:0019843">
    <property type="term" value="F:rRNA binding"/>
    <property type="evidence" value="ECO:0007669"/>
    <property type="project" value="UniProtKB-UniRule"/>
</dbReference>
<keyword evidence="3 7" id="KW-0694">RNA-binding</keyword>
<dbReference type="PANTHER" id="PTHR11759">
    <property type="entry name" value="40S RIBOSOMAL PROTEIN S14/30S RIBOSOMAL PROTEIN S11"/>
    <property type="match status" value="1"/>
</dbReference>
<dbReference type="InterPro" id="IPR001971">
    <property type="entry name" value="Ribosomal_uS11"/>
</dbReference>
<evidence type="ECO:0000256" key="5">
    <source>
        <dbReference type="ARBA" id="ARBA00023274"/>
    </source>
</evidence>
<accession>A0A088CI79</accession>
<keyword evidence="2 7" id="KW-0699">rRNA-binding</keyword>
<name>A0A088CI79_9VIRI</name>
<dbReference type="PIRSF" id="PIRSF002131">
    <property type="entry name" value="Ribosomal_S11"/>
    <property type="match status" value="1"/>
</dbReference>
<comment type="similarity">
    <text evidence="1 7">Belongs to the universal ribosomal protein uS11 family.</text>
</comment>
<geneLocation type="chloroplast" evidence="8"/>
<evidence type="ECO:0000256" key="2">
    <source>
        <dbReference type="ARBA" id="ARBA00022730"/>
    </source>
</evidence>
<dbReference type="FunFam" id="3.30.420.80:FF:000010">
    <property type="entry name" value="30S ribosomal protein S11"/>
    <property type="match status" value="1"/>
</dbReference>
<keyword evidence="8" id="KW-0150">Chloroplast</keyword>
<dbReference type="GO" id="GO:0005840">
    <property type="term" value="C:ribosome"/>
    <property type="evidence" value="ECO:0007669"/>
    <property type="project" value="UniProtKB-KW"/>
</dbReference>
<dbReference type="GO" id="GO:0006412">
    <property type="term" value="P:translation"/>
    <property type="evidence" value="ECO:0007669"/>
    <property type="project" value="UniProtKB-UniRule"/>
</dbReference>
<dbReference type="GO" id="GO:0009507">
    <property type="term" value="C:chloroplast"/>
    <property type="evidence" value="ECO:0007669"/>
    <property type="project" value="UniProtKB-SubCell"/>
</dbReference>
<protein>
    <recommendedName>
        <fullName evidence="6 7">Small ribosomal subunit protein uS11c</fullName>
    </recommendedName>
</protein>
<dbReference type="AlphaFoldDB" id="A0A088CI79"/>
<keyword evidence="8" id="KW-0934">Plastid</keyword>
<dbReference type="NCBIfam" id="TIGR03632">
    <property type="entry name" value="uS11_bact"/>
    <property type="match status" value="1"/>
</dbReference>
<dbReference type="NCBIfam" id="NF003698">
    <property type="entry name" value="PRK05309.1"/>
    <property type="match status" value="1"/>
</dbReference>
<dbReference type="HAMAP" id="MF_01310">
    <property type="entry name" value="Ribosomal_uS11"/>
    <property type="match status" value="1"/>
</dbReference>
<proteinExistence type="inferred from homology"/>
<dbReference type="SUPFAM" id="SSF53137">
    <property type="entry name" value="Translational machinery components"/>
    <property type="match status" value="1"/>
</dbReference>
<dbReference type="GO" id="GO:1990904">
    <property type="term" value="C:ribonucleoprotein complex"/>
    <property type="evidence" value="ECO:0007669"/>
    <property type="project" value="UniProtKB-KW"/>
</dbReference>
<gene>
    <name evidence="7 8" type="primary">rps11</name>
</gene>
<evidence type="ECO:0000256" key="1">
    <source>
        <dbReference type="ARBA" id="ARBA00006194"/>
    </source>
</evidence>
<reference evidence="8" key="1">
    <citation type="journal article" date="2014" name="BMC Genomics">
        <title>Six newly sequenced chloroplast genomes from prasinophyte green algae provide insights into the relationships among prasinophyte lineages and the diversity of streamlined genome architecture in picoplanktonic species.</title>
        <authorList>
            <person name="Lemieux C."/>
            <person name="Otis C."/>
            <person name="Turmel M."/>
        </authorList>
    </citation>
    <scope>NUCLEOTIDE SEQUENCE</scope>
</reference>
<comment type="subunit">
    <text evidence="7">Part of the 30S ribosomal subunit.</text>
</comment>
<organism evidence="8">
    <name type="scientific">Prasinococcus sp. CCMP1194</name>
    <dbReference type="NCBI Taxonomy" id="110672"/>
    <lineage>
        <taxon>Eukaryota</taxon>
        <taxon>Viridiplantae</taxon>
        <taxon>Prasinodermophyta</taxon>
        <taxon>Palmophyllophyceae</taxon>
        <taxon>Prasinococcales</taxon>
        <taxon>Prasinococcaceae</taxon>
        <taxon>Prasinococcus</taxon>
    </lineage>
</organism>
<sequence length="131" mass="14270">MPRLQTKKQNAKRIKRKIAQGVVHIRTTMNNVIVTITDKKGNVLVWSSAGLCGFKGARKGTPFAAQSAVQDAVARAEEFGIQSVEVILNGSGSGRESALRAFLPLKTKVSLIRDITPVPHNGCRPPKKRRV</sequence>
<evidence type="ECO:0000256" key="4">
    <source>
        <dbReference type="ARBA" id="ARBA00022980"/>
    </source>
</evidence>
<evidence type="ECO:0000256" key="3">
    <source>
        <dbReference type="ARBA" id="ARBA00022884"/>
    </source>
</evidence>
<dbReference type="Pfam" id="PF00411">
    <property type="entry name" value="Ribosomal_S11"/>
    <property type="match status" value="1"/>
</dbReference>
<evidence type="ECO:0000313" key="8">
    <source>
        <dbReference type="EMBL" id="AID67483.1"/>
    </source>
</evidence>
<dbReference type="Gene3D" id="3.30.420.80">
    <property type="entry name" value="Ribosomal protein S11"/>
    <property type="match status" value="1"/>
</dbReference>
<dbReference type="GO" id="GO:0003735">
    <property type="term" value="F:structural constituent of ribosome"/>
    <property type="evidence" value="ECO:0007669"/>
    <property type="project" value="InterPro"/>
</dbReference>
<comment type="subcellular location">
    <subcellularLocation>
        <location evidence="7">Plastid</location>
        <location evidence="7">Chloroplast</location>
    </subcellularLocation>
</comment>
<dbReference type="InterPro" id="IPR019981">
    <property type="entry name" value="Ribosomal_uS11_bac-type"/>
</dbReference>
<dbReference type="InterPro" id="IPR036967">
    <property type="entry name" value="Ribosomal_uS11_sf"/>
</dbReference>
<evidence type="ECO:0000256" key="7">
    <source>
        <dbReference type="HAMAP-Rule" id="MF_01310"/>
    </source>
</evidence>
<evidence type="ECO:0000256" key="6">
    <source>
        <dbReference type="ARBA" id="ARBA00035260"/>
    </source>
</evidence>
<keyword evidence="4 7" id="KW-0689">Ribosomal protein</keyword>
<keyword evidence="5 7" id="KW-0687">Ribonucleoprotein</keyword>